<feature type="region of interest" description="Disordered" evidence="10">
    <location>
        <begin position="904"/>
        <end position="949"/>
    </location>
</feature>
<comment type="function">
    <text evidence="8">A type II topoisomerase that negatively supercoils closed circular double-stranded (ds) DNA in an ATP-dependent manner to modulate DNA topology and maintain chromosomes in an underwound state. Negative supercoiling favors strand separation, and DNA replication, transcription, recombination and repair, all of which involve strand separation. Also able to catalyze the interconversion of other topological isomers of dsDNA rings, including catenanes and knotted rings. Type II topoisomerases break and join 2 DNA strands simultaneously in an ATP-dependent manner.</text>
</comment>
<dbReference type="NCBIfam" id="NF004043">
    <property type="entry name" value="PRK05560.1"/>
    <property type="match status" value="1"/>
</dbReference>
<dbReference type="InterPro" id="IPR035516">
    <property type="entry name" value="Gyrase/topoIV_suA_C"/>
</dbReference>
<keyword evidence="3 8" id="KW-0547">Nucleotide-binding</keyword>
<feature type="domain" description="Topo IIA-type catalytic" evidence="12">
    <location>
        <begin position="73"/>
        <end position="587"/>
    </location>
</feature>
<dbReference type="Pfam" id="PF00521">
    <property type="entry name" value="DNA_topoisoIV"/>
    <property type="match status" value="1"/>
</dbReference>
<keyword evidence="5 8" id="KW-0799">Topoisomerase</keyword>
<evidence type="ECO:0000313" key="14">
    <source>
        <dbReference type="Proteomes" id="UP000000933"/>
    </source>
</evidence>
<evidence type="ECO:0000256" key="3">
    <source>
        <dbReference type="ARBA" id="ARBA00022741"/>
    </source>
</evidence>
<evidence type="ECO:0000256" key="7">
    <source>
        <dbReference type="ARBA" id="ARBA00023235"/>
    </source>
</evidence>
<protein>
    <recommendedName>
        <fullName evidence="8">DNA gyrase subunit A</fullName>
        <ecNumber evidence="8">5.6.2.2</ecNumber>
    </recommendedName>
</protein>
<comment type="subunit">
    <text evidence="8">Heterotetramer, composed of two GyrA and two GyrB chains. In the heterotetramer, GyrA contains the active site tyrosine that forms a transient covalent intermediate with DNA, while GyrB binds cofactors and catalyzes ATP hydrolysis.</text>
</comment>
<keyword evidence="6 8" id="KW-0238">DNA-binding</keyword>
<dbReference type="PANTHER" id="PTHR43493:SF5">
    <property type="entry name" value="DNA GYRASE SUBUNIT A, CHLOROPLASTIC_MITOCHONDRIAL"/>
    <property type="match status" value="1"/>
</dbReference>
<keyword evidence="8" id="KW-0963">Cytoplasm</keyword>
<dbReference type="Gene3D" id="3.30.1360.40">
    <property type="match status" value="1"/>
</dbReference>
<dbReference type="Gene3D" id="3.90.199.10">
    <property type="entry name" value="Topoisomerase II, domain 5"/>
    <property type="match status" value="2"/>
</dbReference>
<dbReference type="GO" id="GO:0034335">
    <property type="term" value="F:DNA negative supercoiling activity"/>
    <property type="evidence" value="ECO:0007669"/>
    <property type="project" value="UniProtKB-ARBA"/>
</dbReference>
<evidence type="ECO:0000256" key="10">
    <source>
        <dbReference type="SAM" id="MobiDB-lite"/>
    </source>
</evidence>
<evidence type="ECO:0000256" key="8">
    <source>
        <dbReference type="HAMAP-Rule" id="MF_01897"/>
    </source>
</evidence>
<dbReference type="GO" id="GO:0005524">
    <property type="term" value="F:ATP binding"/>
    <property type="evidence" value="ECO:0007669"/>
    <property type="project" value="UniProtKB-UniRule"/>
</dbReference>
<dbReference type="SUPFAM" id="SSF56719">
    <property type="entry name" value="Type II DNA topoisomerase"/>
    <property type="match status" value="1"/>
</dbReference>
<dbReference type="InterPro" id="IPR013760">
    <property type="entry name" value="Topo_IIA-like_dom_sf"/>
</dbReference>
<dbReference type="EC" id="5.6.2.2" evidence="8"/>
<dbReference type="InterPro" id="IPR013758">
    <property type="entry name" value="Topo_IIA_A/C_ab"/>
</dbReference>
<proteinExistence type="inferred from homology"/>
<dbReference type="PROSITE" id="PS52040">
    <property type="entry name" value="TOPO_IIA"/>
    <property type="match status" value="1"/>
</dbReference>
<dbReference type="InterPro" id="IPR005743">
    <property type="entry name" value="GyrA"/>
</dbReference>
<feature type="active site" description="O-(5'-phospho-DNA)-tyrosine intermediate" evidence="8 9">
    <location>
        <position position="161"/>
    </location>
</feature>
<feature type="chain" id="PRO_5003073212" description="DNA gyrase subunit A" evidence="11">
    <location>
        <begin position="26"/>
        <end position="949"/>
    </location>
</feature>
<dbReference type="AlphaFoldDB" id="D5HBE1"/>
<dbReference type="GO" id="GO:0005694">
    <property type="term" value="C:chromosome"/>
    <property type="evidence" value="ECO:0007669"/>
    <property type="project" value="InterPro"/>
</dbReference>
<dbReference type="InterPro" id="IPR013757">
    <property type="entry name" value="Topo_IIA_A_a_sf"/>
</dbReference>
<dbReference type="GO" id="GO:0006261">
    <property type="term" value="P:DNA-templated DNA replication"/>
    <property type="evidence" value="ECO:0007669"/>
    <property type="project" value="UniProtKB-UniRule"/>
</dbReference>
<dbReference type="SUPFAM" id="SSF101904">
    <property type="entry name" value="GyrA/ParC C-terminal domain-like"/>
    <property type="match status" value="1"/>
</dbReference>
<name>D5HBE1_SALRM</name>
<dbReference type="GO" id="GO:0009330">
    <property type="term" value="C:DNA topoisomerase type II (double strand cut, ATP-hydrolyzing) complex"/>
    <property type="evidence" value="ECO:0007669"/>
    <property type="project" value="TreeGrafter"/>
</dbReference>
<dbReference type="Gene3D" id="1.10.268.10">
    <property type="entry name" value="Topoisomerase, domain 3"/>
    <property type="match status" value="2"/>
</dbReference>
<dbReference type="Proteomes" id="UP000000933">
    <property type="component" value="Chromosome"/>
</dbReference>
<dbReference type="InterPro" id="IPR050220">
    <property type="entry name" value="Type_II_DNA_Topoisomerases"/>
</dbReference>
<evidence type="ECO:0000256" key="2">
    <source>
        <dbReference type="ARBA" id="ARBA00008263"/>
    </source>
</evidence>
<comment type="catalytic activity">
    <reaction evidence="1 8 9">
        <text>ATP-dependent breakage, passage and rejoining of double-stranded DNA.</text>
        <dbReference type="EC" id="5.6.2.2"/>
    </reaction>
</comment>
<dbReference type="FunFam" id="2.120.10.90:FF:000005">
    <property type="entry name" value="DNA topoisomerase 4 subunit A"/>
    <property type="match status" value="1"/>
</dbReference>
<dbReference type="PANTHER" id="PTHR43493">
    <property type="entry name" value="DNA GYRASE/TOPOISOMERASE SUBUNIT A"/>
    <property type="match status" value="1"/>
</dbReference>
<evidence type="ECO:0000256" key="4">
    <source>
        <dbReference type="ARBA" id="ARBA00022840"/>
    </source>
</evidence>
<dbReference type="KEGG" id="srm:SRM_02425"/>
<comment type="subcellular location">
    <subcellularLocation>
        <location evidence="8">Cytoplasm</location>
    </subcellularLocation>
</comment>
<sequence length="949" mass="104744">MVALLPLIAYVLQVEALLSGPSAQAAFSLPPSYQPSTHTMEADDSRVIPINIEEEMKSSYIDYSMSVIVSRALPDVRDGLKPVHRRVLYGMHELGLTQGANYKKSARIVGEVLGKYHPHGDSSVYDTLVRMAQHFSMRYPLADGQGNFGSVDGDSAAAMRYTEARMTRIAEQMLTDIGKETVDTQENFDGTMEEPTVLPAAFPNMLVNGADGIAVGMATKIPPHNLGETIDATVAYIDDPDIEIDNLMDHLPAPDFPTGGIIYGYAGVYEAYHTGRGRVVMRAKMHEEEVRSGRDALVVTELPYQVNKSREVERIADRVRQERIEGIADLRDESDRDGLRIVIELKQGANAEIVKNQVYKHSRLQDTFGVNMVALVGGRPQVVTLKDAIRHYVDHRHEIVVRRTEYDLAQAQDRAHILEGLTLALDHLDAVIAIIRHSPDTGTARQNLRAGRYPDALSDDDLRTINVPLTPPGEADEEQDTVQALLGDEYEELVQQPDEGDWLTEAQANAILRLRLSRLTGLEREKIIGEYEDIIEQIREYQRILNSRDRRMALIKEELLTVKERFDDERRTEIDYTGGDDIIIEDLIERQHVVVTITNQGLTKRTPIDTYRTQGRGGVGMRGTGKREDDFIEHLYVCHSHDVLLLFTDKGQCFWLRPFEIPEGGRTAKGRSIRQLIDIDPDDRVRAVISVSKENFEDEAFLNSHYVLAATRQGQVKKTALEAYSRPRSNGIIGIKIDEGDQLIEASLTGGDNTVVVASSGGRAVHFDEGDARPMGRNTRGVRGMELPGDQELVGMISVPPAMHDDLDVLAIAEHGYGKRTALSDYRVQGRGGKGLITLNRTDRTGALVSIKGVLGDEDLMVITEGGIMIRTRVGEISTMGRNTQGVQVIDLKDGDAIADVTRVADTDEPEADDGTADDEAPDADAAAAANGEMDDDAASDAVEDTSGT</sequence>
<dbReference type="Gene3D" id="2.120.10.90">
    <property type="entry name" value="DNA gyrase/topoisomerase IV, subunit A, C-terminal"/>
    <property type="match status" value="1"/>
</dbReference>
<dbReference type="FunFam" id="3.90.199.10:FF:000001">
    <property type="entry name" value="DNA gyrase subunit A"/>
    <property type="match status" value="1"/>
</dbReference>
<dbReference type="HOGENOM" id="CLU_002977_6_1_10"/>
<accession>D5HBE1</accession>
<feature type="short sequence motif" description="GyrA-box" evidence="8">
    <location>
        <begin position="614"/>
        <end position="620"/>
    </location>
</feature>
<feature type="compositionally biased region" description="Acidic residues" evidence="10">
    <location>
        <begin position="907"/>
        <end position="923"/>
    </location>
</feature>
<reference evidence="14" key="2">
    <citation type="submission" date="2010-04" db="EMBL/GenBank/DDBJ databases">
        <title>Genome sequence of Salinibacter ruber M8.</title>
        <authorList>
            <consortium name="Genoscope"/>
        </authorList>
    </citation>
    <scope>NUCLEOTIDE SEQUENCE [LARGE SCALE GENOMIC DNA]</scope>
    <source>
        <strain evidence="14">M8</strain>
    </source>
</reference>
<dbReference type="Pfam" id="PF03989">
    <property type="entry name" value="DNA_gyraseA_C"/>
    <property type="match status" value="6"/>
</dbReference>
<dbReference type="SMART" id="SM00434">
    <property type="entry name" value="TOP4c"/>
    <property type="match status" value="1"/>
</dbReference>
<dbReference type="GO" id="GO:0005737">
    <property type="term" value="C:cytoplasm"/>
    <property type="evidence" value="ECO:0007669"/>
    <property type="project" value="UniProtKB-SubCell"/>
</dbReference>
<evidence type="ECO:0000256" key="1">
    <source>
        <dbReference type="ARBA" id="ARBA00000185"/>
    </source>
</evidence>
<comment type="similarity">
    <text evidence="2 8">Belongs to the type II topoisomerase GyrA/ParC subunit family.</text>
</comment>
<evidence type="ECO:0000256" key="9">
    <source>
        <dbReference type="PROSITE-ProRule" id="PRU01384"/>
    </source>
</evidence>
<comment type="miscellaneous">
    <text evidence="8">Few gyrases are as efficient as E.coli at forming negative supercoils. Not all organisms have 2 type II topoisomerases; in organisms with a single type II topoisomerase this enzyme also has to decatenate newly replicated chromosomes.</text>
</comment>
<dbReference type="GO" id="GO:0006265">
    <property type="term" value="P:DNA topological change"/>
    <property type="evidence" value="ECO:0007669"/>
    <property type="project" value="UniProtKB-UniRule"/>
</dbReference>
<dbReference type="EMBL" id="FP565814">
    <property type="protein sequence ID" value="CBH25346.1"/>
    <property type="molecule type" value="Genomic_DNA"/>
</dbReference>
<evidence type="ECO:0000256" key="5">
    <source>
        <dbReference type="ARBA" id="ARBA00023029"/>
    </source>
</evidence>
<feature type="compositionally biased region" description="Acidic residues" evidence="10">
    <location>
        <begin position="933"/>
        <end position="949"/>
    </location>
</feature>
<keyword evidence="4 8" id="KW-0067">ATP-binding</keyword>
<dbReference type="PATRIC" id="fig|761659.10.peg.2640"/>
<reference evidence="13 14" key="1">
    <citation type="journal article" date="2010" name="ISME J.">
        <title>Fine-scale evolution: genomic, phenotypic and ecological differentiation in two coexisting Salinibacter ruber strains.</title>
        <authorList>
            <person name="Pena A."/>
            <person name="Teeling H."/>
            <person name="Huerta-Cepas J."/>
            <person name="Santos F."/>
            <person name="Yarza P."/>
            <person name="Brito-Echeverria J."/>
            <person name="Lucio M."/>
            <person name="Schmitt-Kopplin P."/>
            <person name="Meseguer I."/>
            <person name="Schenowitz C."/>
            <person name="Dossat C."/>
            <person name="Barbe V."/>
            <person name="Dopazo J."/>
            <person name="Rossello-Mora R."/>
            <person name="Schuler M."/>
            <person name="Glockner F.O."/>
            <person name="Amann R."/>
            <person name="Gabaldon T."/>
            <person name="Anton J."/>
        </authorList>
    </citation>
    <scope>NUCLEOTIDE SEQUENCE [LARGE SCALE GENOMIC DNA]</scope>
    <source>
        <strain evidence="13 14">M8</strain>
    </source>
</reference>
<keyword evidence="11" id="KW-0732">Signal</keyword>
<evidence type="ECO:0000256" key="11">
    <source>
        <dbReference type="SAM" id="SignalP"/>
    </source>
</evidence>
<gene>
    <name evidence="8 13" type="primary">gyrA</name>
    <name evidence="13" type="ordered locus">SRM_02425</name>
</gene>
<evidence type="ECO:0000313" key="13">
    <source>
        <dbReference type="EMBL" id="CBH25346.1"/>
    </source>
</evidence>
<dbReference type="CDD" id="cd00187">
    <property type="entry name" value="TOP4c"/>
    <property type="match status" value="1"/>
</dbReference>
<dbReference type="GO" id="GO:0003677">
    <property type="term" value="F:DNA binding"/>
    <property type="evidence" value="ECO:0007669"/>
    <property type="project" value="UniProtKB-UniRule"/>
</dbReference>
<evidence type="ECO:0000259" key="12">
    <source>
        <dbReference type="PROSITE" id="PS52040"/>
    </source>
</evidence>
<feature type="signal peptide" evidence="11">
    <location>
        <begin position="1"/>
        <end position="25"/>
    </location>
</feature>
<dbReference type="NCBIfam" id="TIGR01063">
    <property type="entry name" value="gyrA"/>
    <property type="match status" value="1"/>
</dbReference>
<keyword evidence="7 8" id="KW-0413">Isomerase</keyword>
<dbReference type="FunFam" id="3.30.1360.40:FF:000002">
    <property type="entry name" value="DNA gyrase subunit A"/>
    <property type="match status" value="1"/>
</dbReference>
<evidence type="ECO:0000256" key="6">
    <source>
        <dbReference type="ARBA" id="ARBA00023125"/>
    </source>
</evidence>
<dbReference type="InterPro" id="IPR006691">
    <property type="entry name" value="GyrA/parC_rep"/>
</dbReference>
<dbReference type="NCBIfam" id="NF004044">
    <property type="entry name" value="PRK05561.1"/>
    <property type="match status" value="1"/>
</dbReference>
<dbReference type="HAMAP" id="MF_01897">
    <property type="entry name" value="GyrA"/>
    <property type="match status" value="1"/>
</dbReference>
<dbReference type="InterPro" id="IPR002205">
    <property type="entry name" value="Topo_IIA_dom_A"/>
</dbReference>
<organism evidence="13 14">
    <name type="scientific">Salinibacter ruber (strain M8)</name>
    <dbReference type="NCBI Taxonomy" id="761659"/>
    <lineage>
        <taxon>Bacteria</taxon>
        <taxon>Pseudomonadati</taxon>
        <taxon>Rhodothermota</taxon>
        <taxon>Rhodothermia</taxon>
        <taxon>Rhodothermales</taxon>
        <taxon>Salinibacteraceae</taxon>
        <taxon>Salinibacter</taxon>
    </lineage>
</organism>